<feature type="region of interest" description="Disordered" evidence="1">
    <location>
        <begin position="886"/>
        <end position="911"/>
    </location>
</feature>
<feature type="region of interest" description="Disordered" evidence="1">
    <location>
        <begin position="196"/>
        <end position="235"/>
    </location>
</feature>
<evidence type="ECO:0000259" key="2">
    <source>
        <dbReference type="SMART" id="SM01300"/>
    </source>
</evidence>
<protein>
    <recommendedName>
        <fullName evidence="2">PEHE domain-containing protein</fullName>
    </recommendedName>
</protein>
<dbReference type="EMBL" id="CAJVCH010000002">
    <property type="protein sequence ID" value="CAG7629532.1"/>
    <property type="molecule type" value="Genomic_DNA"/>
</dbReference>
<feature type="region of interest" description="Disordered" evidence="1">
    <location>
        <begin position="1"/>
        <end position="28"/>
    </location>
</feature>
<feature type="compositionally biased region" description="Low complexity" evidence="1">
    <location>
        <begin position="637"/>
        <end position="653"/>
    </location>
</feature>
<dbReference type="AlphaFoldDB" id="A0A8J2NQF2"/>
<dbReference type="GO" id="GO:0035035">
    <property type="term" value="F:histone acetyltransferase binding"/>
    <property type="evidence" value="ECO:0007669"/>
    <property type="project" value="TreeGrafter"/>
</dbReference>
<dbReference type="SMART" id="SM01300">
    <property type="entry name" value="PEHE"/>
    <property type="match status" value="1"/>
</dbReference>
<dbReference type="Proteomes" id="UP000708208">
    <property type="component" value="Unassembled WGS sequence"/>
</dbReference>
<feature type="compositionally biased region" description="Basic and acidic residues" evidence="1">
    <location>
        <begin position="785"/>
        <end position="794"/>
    </location>
</feature>
<feature type="domain" description="PEHE" evidence="2">
    <location>
        <begin position="743"/>
        <end position="857"/>
    </location>
</feature>
<accession>A0A8J2NQF2</accession>
<evidence type="ECO:0000256" key="1">
    <source>
        <dbReference type="SAM" id="MobiDB-lite"/>
    </source>
</evidence>
<organism evidence="3 4">
    <name type="scientific">Allacma fusca</name>
    <dbReference type="NCBI Taxonomy" id="39272"/>
    <lineage>
        <taxon>Eukaryota</taxon>
        <taxon>Metazoa</taxon>
        <taxon>Ecdysozoa</taxon>
        <taxon>Arthropoda</taxon>
        <taxon>Hexapoda</taxon>
        <taxon>Collembola</taxon>
        <taxon>Symphypleona</taxon>
        <taxon>Sminthuridae</taxon>
        <taxon>Allacma</taxon>
    </lineage>
</organism>
<evidence type="ECO:0000313" key="4">
    <source>
        <dbReference type="Proteomes" id="UP000708208"/>
    </source>
</evidence>
<gene>
    <name evidence="3" type="ORF">AFUS01_LOCUS53</name>
</gene>
<feature type="compositionally biased region" description="Basic residues" evidence="1">
    <location>
        <begin position="795"/>
        <end position="808"/>
    </location>
</feature>
<feature type="region of interest" description="Disordered" evidence="1">
    <location>
        <begin position="611"/>
        <end position="680"/>
    </location>
</feature>
<feature type="region of interest" description="Disordered" evidence="1">
    <location>
        <begin position="98"/>
        <end position="135"/>
    </location>
</feature>
<dbReference type="PANTHER" id="PTHR22443:SF18">
    <property type="entry name" value="NON-SPECIFIC LETHAL 1, ISOFORM M"/>
    <property type="match status" value="1"/>
</dbReference>
<proteinExistence type="predicted"/>
<dbReference type="PANTHER" id="PTHR22443">
    <property type="entry name" value="NON-SPECIFIC LETHAL 1, ISOFORM M"/>
    <property type="match status" value="1"/>
</dbReference>
<keyword evidence="4" id="KW-1185">Reference proteome</keyword>
<comment type="caution">
    <text evidence="3">The sequence shown here is derived from an EMBL/GenBank/DDBJ whole genome shotgun (WGS) entry which is preliminary data.</text>
</comment>
<sequence>MEANSIGVGTKRRSKSRKSKNVKGKNKKCISCQGPRNDLQEISDAQQKRCSALLEKICALQLDILSSHLVRQYDTYLEKADSFSRLGESCRDNLTPSVPGASTSGCGPSTVTSPGCSGPTTTGTGTCGSGTTTPLVVGDEKESKMIWREGSSTSDLSVLHKIIEKIEFGSSGPDNCSADKYETFEKIRELESFEKIHGTDRPEGSKSEVGDEQVLRQGGLGGSTTLEGNSDMDPCEKELNDKVVESYSDKLAEEATWLTDNMNRVLRETMQLSKDWDETDSSCGDESCDEEIAPKSNESEKLKLPYLPFLKNPSASWALARAAAITSWLWNHDAIAHVSFRLEQQDQVHRHLKTTKPTFQLEDKPLPGVMNPNVGIGTSLLQNAYIQVYTPHVPADSQKSPKPSYPNGHRLMESPIWSEPRAVKPNVLKDQIVLGSSYPIKSESEKVHSVDKKPYGIAKNHTHPVNCDRLKNIGGGLESLGIKVRQESDVSCTARRCLPLKPYRPRKIFQLGGVHKMAFQPSKKPTIMCECFGRKELCASCSGRLQKIKSVDGDFDDFKDLTGILDDSHHQSLGIIEEKPLPLIVDASLASEGWDKVTNLVTDFIGEPLTEMEEASSRQAEPIERRRRRPKPEFANTRPTTSGTTSTPRGSSSKYKRRKFSSVSSDVGEDSNQSDLSDEDEEYSYLFENGIPSPSCKYSKRGSGLGQDGYRRKRDEKYDIDNIVIPYSIASTTRVEKIEYKEIITPSWRLLPNGYGKAAGKNGICTNGWDEEIEDLSMEVIQARHERSEVEEHRKFNRNPKKSHRRSRRIDSKADYSDSNTPDPMSPNPEGNDNYLCSPGSHSPSIHTDRPEFSMLIPPSPATMLAPVVTEAVAALAVSALKMHSMGPGRRRTMSSTNSATSIEEDDDRRTTVVPWEKRSFPLTEDEYQRMRTEMPDEYLKLCDEDEMFWKEEIHS</sequence>
<feature type="compositionally biased region" description="Low complexity" evidence="1">
    <location>
        <begin position="107"/>
        <end position="134"/>
    </location>
</feature>
<dbReference type="InterPro" id="IPR029332">
    <property type="entry name" value="PEHE_dom"/>
</dbReference>
<dbReference type="OrthoDB" id="6022640at2759"/>
<feature type="compositionally biased region" description="Basic residues" evidence="1">
    <location>
        <begin position="10"/>
        <end position="28"/>
    </location>
</feature>
<reference evidence="3" key="1">
    <citation type="submission" date="2021-06" db="EMBL/GenBank/DDBJ databases">
        <authorList>
            <person name="Hodson N. C."/>
            <person name="Mongue J. A."/>
            <person name="Jaron S. K."/>
        </authorList>
    </citation>
    <scope>NUCLEOTIDE SEQUENCE</scope>
</reference>
<name>A0A8J2NQF2_9HEXA</name>
<feature type="region of interest" description="Disordered" evidence="1">
    <location>
        <begin position="785"/>
        <end position="852"/>
    </location>
</feature>
<dbReference type="InterPro" id="IPR026180">
    <property type="entry name" value="NSL1"/>
</dbReference>
<evidence type="ECO:0000313" key="3">
    <source>
        <dbReference type="EMBL" id="CAG7629532.1"/>
    </source>
</evidence>
<dbReference type="GO" id="GO:0044545">
    <property type="term" value="C:NSL complex"/>
    <property type="evidence" value="ECO:0007669"/>
    <property type="project" value="TreeGrafter"/>
</dbReference>
<feature type="compositionally biased region" description="Basic and acidic residues" evidence="1">
    <location>
        <begin position="196"/>
        <end position="209"/>
    </location>
</feature>